<comment type="subunit">
    <text evidence="1">Homodimer.</text>
</comment>
<dbReference type="GO" id="GO:0045892">
    <property type="term" value="P:negative regulation of DNA-templated transcription"/>
    <property type="evidence" value="ECO:0007669"/>
    <property type="project" value="InterPro"/>
</dbReference>
<dbReference type="GO" id="GO:0003677">
    <property type="term" value="F:DNA binding"/>
    <property type="evidence" value="ECO:0007669"/>
    <property type="project" value="UniProtKB-KW"/>
</dbReference>
<dbReference type="CDD" id="cd06223">
    <property type="entry name" value="PRTases_typeI"/>
    <property type="match status" value="1"/>
</dbReference>
<keyword evidence="2" id="KW-0805">Transcription regulation</keyword>
<dbReference type="SUPFAM" id="SSF46785">
    <property type="entry name" value="Winged helix' DNA-binding domain"/>
    <property type="match status" value="1"/>
</dbReference>
<evidence type="ECO:0000256" key="2">
    <source>
        <dbReference type="ARBA" id="ARBA00023015"/>
    </source>
</evidence>
<gene>
    <name evidence="8" type="primary">purR</name>
    <name evidence="8" type="ORF">OXPF_35660</name>
</gene>
<dbReference type="OrthoDB" id="4213751at2"/>
<keyword evidence="9" id="KW-1185">Reference proteome</keyword>
<accession>A0A0P9ACH8</accession>
<dbReference type="InterPro" id="IPR036390">
    <property type="entry name" value="WH_DNA-bd_sf"/>
</dbReference>
<dbReference type="PANTHER" id="PTHR43864:SF2">
    <property type="entry name" value="PUR OPERON REPRESSOR"/>
    <property type="match status" value="1"/>
</dbReference>
<evidence type="ECO:0000256" key="3">
    <source>
        <dbReference type="ARBA" id="ARBA00023125"/>
    </source>
</evidence>
<dbReference type="SUPFAM" id="SSF53271">
    <property type="entry name" value="PRTase-like"/>
    <property type="match status" value="1"/>
</dbReference>
<dbReference type="InterPro" id="IPR000836">
    <property type="entry name" value="PRTase_dom"/>
</dbReference>
<evidence type="ECO:0000259" key="7">
    <source>
        <dbReference type="Pfam" id="PF09182"/>
    </source>
</evidence>
<dbReference type="Gene3D" id="3.40.50.2020">
    <property type="match status" value="1"/>
</dbReference>
<dbReference type="STRING" id="36849.OXPF_35660"/>
<feature type="domain" description="Bacterial purine repressor N-terminal" evidence="7">
    <location>
        <begin position="5"/>
        <end position="74"/>
    </location>
</feature>
<dbReference type="PATRIC" id="fig|36849.3.peg.3772"/>
<evidence type="ECO:0000313" key="8">
    <source>
        <dbReference type="EMBL" id="KPU42803.1"/>
    </source>
</evidence>
<dbReference type="InterPro" id="IPR015265">
    <property type="entry name" value="PuR_N"/>
</dbReference>
<dbReference type="RefSeq" id="WP_054876546.1">
    <property type="nucleotide sequence ID" value="NZ_LKET01000051.1"/>
</dbReference>
<evidence type="ECO:0000256" key="4">
    <source>
        <dbReference type="ARBA" id="ARBA00023163"/>
    </source>
</evidence>
<organism evidence="8 9">
    <name type="scientific">Oxobacter pfennigii</name>
    <dbReference type="NCBI Taxonomy" id="36849"/>
    <lineage>
        <taxon>Bacteria</taxon>
        <taxon>Bacillati</taxon>
        <taxon>Bacillota</taxon>
        <taxon>Clostridia</taxon>
        <taxon>Eubacteriales</taxon>
        <taxon>Clostridiaceae</taxon>
        <taxon>Oxobacter</taxon>
    </lineage>
</organism>
<dbReference type="PANTHER" id="PTHR43864">
    <property type="entry name" value="HYPOXANTHINE/GUANINE PHOSPHORIBOSYLTRANSFERASE"/>
    <property type="match status" value="1"/>
</dbReference>
<dbReference type="Proteomes" id="UP000050326">
    <property type="component" value="Unassembled WGS sequence"/>
</dbReference>
<dbReference type="InterPro" id="IPR036388">
    <property type="entry name" value="WH-like_DNA-bd_sf"/>
</dbReference>
<evidence type="ECO:0000256" key="5">
    <source>
        <dbReference type="ARBA" id="ARBA00049656"/>
    </source>
</evidence>
<dbReference type="InterPro" id="IPR029057">
    <property type="entry name" value="PRTase-like"/>
</dbReference>
<dbReference type="AlphaFoldDB" id="A0A0P9ACH8"/>
<reference evidence="8 9" key="1">
    <citation type="submission" date="2015-09" db="EMBL/GenBank/DDBJ databases">
        <title>Genome sequence of Oxobacter pfennigii DSM 3222.</title>
        <authorList>
            <person name="Poehlein A."/>
            <person name="Bengelsdorf F.R."/>
            <person name="Schiel-Bengelsdorf B."/>
            <person name="Duerre P."/>
            <person name="Daniel R."/>
        </authorList>
    </citation>
    <scope>NUCLEOTIDE SEQUENCE [LARGE SCALE GENOMIC DNA]</scope>
    <source>
        <strain evidence="8 9">DSM 3222</strain>
    </source>
</reference>
<name>A0A0P9ACH8_9CLOT</name>
<dbReference type="Pfam" id="PF00156">
    <property type="entry name" value="Pribosyltran"/>
    <property type="match status" value="1"/>
</dbReference>
<comment type="caution">
    <text evidence="8">The sequence shown here is derived from an EMBL/GenBank/DDBJ whole genome shotgun (WGS) entry which is preliminary data.</text>
</comment>
<dbReference type="Gene3D" id="1.10.10.10">
    <property type="entry name" value="Winged helix-like DNA-binding domain superfamily/Winged helix DNA-binding domain"/>
    <property type="match status" value="1"/>
</dbReference>
<dbReference type="InterPro" id="IPR050118">
    <property type="entry name" value="Pur/Pyrimidine_PRTase"/>
</dbReference>
<comment type="similarity">
    <text evidence="5">Belongs to the purine/pyrimidine phosphoribosyltransferase family. PurR subfamily.</text>
</comment>
<sequence>MDKLHRNERIGALIKILSDNPNKIFTLNYFTDLFNAAKSTISEDIVIVKKIMEKFSFGEVETISGAAGGVKYTPVSSMNNAKKFVKELCTKLMSPERIIPGGFIYMTDVIYSPDTVAVIGEILATQFVSLEPDYVLTVETKGIPVALMTARALNIPLLIVRRDSKVTEGSTVSINYVSGSTRRIQTMSLSKRSIKKNTKSIFIDDFMKAGGTAHGIIELMKEFENEVVGIGVLIETKEPRHKLVNSYVSLLTLDEVDEEKGKINIQPSRLFI</sequence>
<evidence type="ECO:0000313" key="9">
    <source>
        <dbReference type="Proteomes" id="UP000050326"/>
    </source>
</evidence>
<dbReference type="Pfam" id="PF09182">
    <property type="entry name" value="PuR_N"/>
    <property type="match status" value="1"/>
</dbReference>
<dbReference type="InterPro" id="IPR010078">
    <property type="entry name" value="PurR_Bsub"/>
</dbReference>
<evidence type="ECO:0000256" key="1">
    <source>
        <dbReference type="ARBA" id="ARBA00011738"/>
    </source>
</evidence>
<dbReference type="EMBL" id="LKET01000051">
    <property type="protein sequence ID" value="KPU42803.1"/>
    <property type="molecule type" value="Genomic_DNA"/>
</dbReference>
<dbReference type="NCBIfam" id="TIGR01743">
    <property type="entry name" value="purR_Bsub"/>
    <property type="match status" value="1"/>
</dbReference>
<keyword evidence="3" id="KW-0238">DNA-binding</keyword>
<feature type="domain" description="Phosphoribosyltransferase" evidence="6">
    <location>
        <begin position="120"/>
        <end position="254"/>
    </location>
</feature>
<keyword evidence="4" id="KW-0804">Transcription</keyword>
<protein>
    <submittedName>
        <fullName evidence="8">Pur operon repressor</fullName>
    </submittedName>
</protein>
<dbReference type="GO" id="GO:0045982">
    <property type="term" value="P:negative regulation of purine nucleobase metabolic process"/>
    <property type="evidence" value="ECO:0007669"/>
    <property type="project" value="InterPro"/>
</dbReference>
<evidence type="ECO:0000259" key="6">
    <source>
        <dbReference type="Pfam" id="PF00156"/>
    </source>
</evidence>
<proteinExistence type="inferred from homology"/>